<dbReference type="PROSITE" id="PS50089">
    <property type="entry name" value="ZF_RING_2"/>
    <property type="match status" value="1"/>
</dbReference>
<dbReference type="Proteomes" id="UP000242791">
    <property type="component" value="Unassembled WGS sequence"/>
</dbReference>
<dbReference type="Pfam" id="PF13445">
    <property type="entry name" value="zf-RING_UBOX"/>
    <property type="match status" value="1"/>
</dbReference>
<name>A0A1J9P6C1_9EURO</name>
<keyword evidence="7" id="KW-1185">Reference proteome</keyword>
<dbReference type="PROSITE" id="PS00518">
    <property type="entry name" value="ZF_RING_1"/>
    <property type="match status" value="1"/>
</dbReference>
<keyword evidence="1" id="KW-0479">Metal-binding</keyword>
<dbReference type="SUPFAM" id="SSF57850">
    <property type="entry name" value="RING/U-box"/>
    <property type="match status" value="1"/>
</dbReference>
<evidence type="ECO:0000256" key="1">
    <source>
        <dbReference type="ARBA" id="ARBA00022723"/>
    </source>
</evidence>
<accession>A0A1J9P6C1</accession>
<dbReference type="GO" id="GO:0008270">
    <property type="term" value="F:zinc ion binding"/>
    <property type="evidence" value="ECO:0007669"/>
    <property type="project" value="UniProtKB-KW"/>
</dbReference>
<dbReference type="InterPro" id="IPR027370">
    <property type="entry name" value="Znf-RING_euk"/>
</dbReference>
<evidence type="ECO:0000313" key="6">
    <source>
        <dbReference type="EMBL" id="OJD12217.1"/>
    </source>
</evidence>
<evidence type="ECO:0000256" key="4">
    <source>
        <dbReference type="PROSITE-ProRule" id="PRU00175"/>
    </source>
</evidence>
<keyword evidence="2 4" id="KW-0863">Zinc-finger</keyword>
<keyword evidence="3" id="KW-0862">Zinc</keyword>
<dbReference type="VEuPathDB" id="FungiDB:ACJ73_09391"/>
<dbReference type="InterPro" id="IPR013083">
    <property type="entry name" value="Znf_RING/FYVE/PHD"/>
</dbReference>
<comment type="caution">
    <text evidence="6">The sequence shown here is derived from an EMBL/GenBank/DDBJ whole genome shotgun (WGS) entry which is preliminary data.</text>
</comment>
<dbReference type="InterPro" id="IPR001841">
    <property type="entry name" value="Znf_RING"/>
</dbReference>
<dbReference type="AlphaFoldDB" id="A0A1J9P6C1"/>
<evidence type="ECO:0000259" key="5">
    <source>
        <dbReference type="PROSITE" id="PS50089"/>
    </source>
</evidence>
<reference evidence="6 7" key="1">
    <citation type="submission" date="2015-08" db="EMBL/GenBank/DDBJ databases">
        <title>Emmonsia species relationships and genome sequence.</title>
        <authorList>
            <person name="Cuomo C.A."/>
            <person name="Schwartz I.S."/>
            <person name="Kenyon C."/>
            <person name="De Hoog G.S."/>
            <person name="Govender N.P."/>
            <person name="Botha A."/>
            <person name="Moreno L."/>
            <person name="De Vries M."/>
            <person name="Munoz J.F."/>
            <person name="Stielow J.B."/>
        </authorList>
    </citation>
    <scope>NUCLEOTIDE SEQUENCE [LARGE SCALE GENOMIC DNA]</scope>
    <source>
        <strain evidence="6 7">EI222</strain>
    </source>
</reference>
<dbReference type="EMBL" id="LGTZ01002625">
    <property type="protein sequence ID" value="OJD12217.1"/>
    <property type="molecule type" value="Genomic_DNA"/>
</dbReference>
<evidence type="ECO:0000313" key="7">
    <source>
        <dbReference type="Proteomes" id="UP000242791"/>
    </source>
</evidence>
<sequence>MTSTSCSICSRPFYLPFRWGDTCTHTFCLKCLWRHLANVDPDSHDNPIAACPYCRAREYKFTYDEDMEEYMKDQGITHDRTLEEQQTLHLQLIHINLSGINDAYLIQELDDEYNRAVANEGGCVDTAPTQASAVIAATILAELDELATVPQTRDPNKDEMTQKIVAMLTLRDHIPIRKVRLYRELRGVHFCLDSTQAMLEYSFPEYQLW</sequence>
<organism evidence="6 7">
    <name type="scientific">Blastomyces percursus</name>
    <dbReference type="NCBI Taxonomy" id="1658174"/>
    <lineage>
        <taxon>Eukaryota</taxon>
        <taxon>Fungi</taxon>
        <taxon>Dikarya</taxon>
        <taxon>Ascomycota</taxon>
        <taxon>Pezizomycotina</taxon>
        <taxon>Eurotiomycetes</taxon>
        <taxon>Eurotiomycetidae</taxon>
        <taxon>Onygenales</taxon>
        <taxon>Ajellomycetaceae</taxon>
        <taxon>Blastomyces</taxon>
    </lineage>
</organism>
<dbReference type="OrthoDB" id="4205932at2759"/>
<dbReference type="STRING" id="1658174.A0A1J9P6C1"/>
<evidence type="ECO:0000256" key="3">
    <source>
        <dbReference type="ARBA" id="ARBA00022833"/>
    </source>
</evidence>
<evidence type="ECO:0000256" key="2">
    <source>
        <dbReference type="ARBA" id="ARBA00022771"/>
    </source>
</evidence>
<dbReference type="InterPro" id="IPR017907">
    <property type="entry name" value="Znf_RING_CS"/>
</dbReference>
<proteinExistence type="predicted"/>
<gene>
    <name evidence="6" type="ORF">ACJ73_09391</name>
</gene>
<feature type="domain" description="RING-type" evidence="5">
    <location>
        <begin position="6"/>
        <end position="55"/>
    </location>
</feature>
<dbReference type="Gene3D" id="3.30.40.10">
    <property type="entry name" value="Zinc/RING finger domain, C3HC4 (zinc finger)"/>
    <property type="match status" value="1"/>
</dbReference>
<protein>
    <recommendedName>
        <fullName evidence="5">RING-type domain-containing protein</fullName>
    </recommendedName>
</protein>